<reference evidence="2 3" key="1">
    <citation type="submission" date="2018-07" db="EMBL/GenBank/DDBJ databases">
        <title>Genomic Encyclopedia of Type Strains, Phase IV (KMG-IV): sequencing the most valuable type-strain genomes for metagenomic binning, comparative biology and taxonomic classification.</title>
        <authorList>
            <person name="Goeker M."/>
        </authorList>
    </citation>
    <scope>NUCLEOTIDE SEQUENCE [LARGE SCALE GENOMIC DNA]</scope>
    <source>
        <strain evidence="2 3">DSM 27016</strain>
    </source>
</reference>
<evidence type="ECO:0000313" key="3">
    <source>
        <dbReference type="Proteomes" id="UP000253034"/>
    </source>
</evidence>
<organism evidence="2 3">
    <name type="scientific">Anaerobacterium chartisolvens</name>
    <dbReference type="NCBI Taxonomy" id="1297424"/>
    <lineage>
        <taxon>Bacteria</taxon>
        <taxon>Bacillati</taxon>
        <taxon>Bacillota</taxon>
        <taxon>Clostridia</taxon>
        <taxon>Eubacteriales</taxon>
        <taxon>Oscillospiraceae</taxon>
        <taxon>Anaerobacterium</taxon>
    </lineage>
</organism>
<dbReference type="Proteomes" id="UP000253034">
    <property type="component" value="Unassembled WGS sequence"/>
</dbReference>
<dbReference type="AlphaFoldDB" id="A0A369BCW5"/>
<keyword evidence="1" id="KW-1133">Transmembrane helix</keyword>
<keyword evidence="1" id="KW-0472">Membrane</keyword>
<sequence length="80" mass="9115">MLILKILMFLFIIPGVFVVFMAPGIVRKYNLAAGVKVEFRDEMNEEQIKSYQFDKAVVNLKMLGMLIALPGFILAFIAFK</sequence>
<protein>
    <submittedName>
        <fullName evidence="2">Uncharacterized protein</fullName>
    </submittedName>
</protein>
<dbReference type="RefSeq" id="WP_114297235.1">
    <property type="nucleotide sequence ID" value="NZ_QPJT01000007.1"/>
</dbReference>
<comment type="caution">
    <text evidence="2">The sequence shown here is derived from an EMBL/GenBank/DDBJ whole genome shotgun (WGS) entry which is preliminary data.</text>
</comment>
<accession>A0A369BCW5</accession>
<feature type="transmembrane region" description="Helical" evidence="1">
    <location>
        <begin position="6"/>
        <end position="26"/>
    </location>
</feature>
<feature type="transmembrane region" description="Helical" evidence="1">
    <location>
        <begin position="58"/>
        <end position="79"/>
    </location>
</feature>
<name>A0A369BCW5_9FIRM</name>
<dbReference type="OrthoDB" id="2087129at2"/>
<proteinExistence type="predicted"/>
<gene>
    <name evidence="2" type="ORF">DFR58_10759</name>
</gene>
<dbReference type="EMBL" id="QPJT01000007">
    <property type="protein sequence ID" value="RCX17514.1"/>
    <property type="molecule type" value="Genomic_DNA"/>
</dbReference>
<evidence type="ECO:0000313" key="2">
    <source>
        <dbReference type="EMBL" id="RCX17514.1"/>
    </source>
</evidence>
<evidence type="ECO:0000256" key="1">
    <source>
        <dbReference type="SAM" id="Phobius"/>
    </source>
</evidence>
<keyword evidence="3" id="KW-1185">Reference proteome</keyword>
<keyword evidence="1" id="KW-0812">Transmembrane</keyword>